<dbReference type="AlphaFoldDB" id="A0A183JW72"/>
<reference evidence="3" key="1">
    <citation type="submission" date="2016-06" db="UniProtKB">
        <authorList>
            <consortium name="WormBaseParasite"/>
        </authorList>
    </citation>
    <scope>IDENTIFICATION</scope>
</reference>
<dbReference type="WBParaSite" id="SCUD_0000696701-mRNA-1">
    <property type="protein sequence ID" value="SCUD_0000696701-mRNA-1"/>
    <property type="gene ID" value="SCUD_0000696701"/>
</dbReference>
<name>A0A183JW72_9TREM</name>
<dbReference type="Proteomes" id="UP000279833">
    <property type="component" value="Unassembled WGS sequence"/>
</dbReference>
<reference evidence="1 2" key="2">
    <citation type="submission" date="2018-11" db="EMBL/GenBank/DDBJ databases">
        <authorList>
            <consortium name="Pathogen Informatics"/>
        </authorList>
    </citation>
    <scope>NUCLEOTIDE SEQUENCE [LARGE SCALE GENOMIC DNA]</scope>
    <source>
        <strain evidence="1">Dakar</strain>
        <strain evidence="2">Dakar, Senegal</strain>
    </source>
</reference>
<gene>
    <name evidence="1" type="ORF">SCUD_LOCUS6967</name>
</gene>
<evidence type="ECO:0000313" key="2">
    <source>
        <dbReference type="Proteomes" id="UP000279833"/>
    </source>
</evidence>
<protein>
    <submittedName>
        <fullName evidence="3">Tnp_DDE_dom domain-containing protein</fullName>
    </submittedName>
</protein>
<keyword evidence="2" id="KW-1185">Reference proteome</keyword>
<accession>A0A183JW72</accession>
<evidence type="ECO:0000313" key="1">
    <source>
        <dbReference type="EMBL" id="VDP24294.1"/>
    </source>
</evidence>
<dbReference type="EMBL" id="UZAK01032215">
    <property type="protein sequence ID" value="VDP24294.1"/>
    <property type="molecule type" value="Genomic_DNA"/>
</dbReference>
<sequence length="48" mass="5620">MKLRLKKYWKTGEAALQGFDTAILRDTRKLDGFKIALNNRFQALHDLL</sequence>
<proteinExistence type="predicted"/>
<evidence type="ECO:0000313" key="3">
    <source>
        <dbReference type="WBParaSite" id="SCUD_0000696701-mRNA-1"/>
    </source>
</evidence>
<organism evidence="3">
    <name type="scientific">Schistosoma curassoni</name>
    <dbReference type="NCBI Taxonomy" id="6186"/>
    <lineage>
        <taxon>Eukaryota</taxon>
        <taxon>Metazoa</taxon>
        <taxon>Spiralia</taxon>
        <taxon>Lophotrochozoa</taxon>
        <taxon>Platyhelminthes</taxon>
        <taxon>Trematoda</taxon>
        <taxon>Digenea</taxon>
        <taxon>Strigeidida</taxon>
        <taxon>Schistosomatoidea</taxon>
        <taxon>Schistosomatidae</taxon>
        <taxon>Schistosoma</taxon>
    </lineage>
</organism>